<dbReference type="InterPro" id="IPR013597">
    <property type="entry name" value="Mat_intron_G2"/>
</dbReference>
<evidence type="ECO:0000313" key="4">
    <source>
        <dbReference type="Proteomes" id="UP000285112"/>
    </source>
</evidence>
<dbReference type="Pfam" id="PF00078">
    <property type="entry name" value="RVT_1"/>
    <property type="match status" value="1"/>
</dbReference>
<dbReference type="Proteomes" id="UP000285112">
    <property type="component" value="Unassembled WGS sequence"/>
</dbReference>
<dbReference type="GO" id="GO:0003964">
    <property type="term" value="F:RNA-directed DNA polymerase activity"/>
    <property type="evidence" value="ECO:0007669"/>
    <property type="project" value="UniProtKB-KW"/>
</dbReference>
<dbReference type="InterPro" id="IPR051083">
    <property type="entry name" value="GrpII_Intron_Splice-Mob/Def"/>
</dbReference>
<proteinExistence type="predicted"/>
<name>A0A419IB33_9PSEU</name>
<dbReference type="EMBL" id="QZFV01000029">
    <property type="protein sequence ID" value="RJQ90900.1"/>
    <property type="molecule type" value="Genomic_DNA"/>
</dbReference>
<dbReference type="PANTHER" id="PTHR34047">
    <property type="entry name" value="NUCLEAR INTRON MATURASE 1, MITOCHONDRIAL-RELATED"/>
    <property type="match status" value="1"/>
</dbReference>
<dbReference type="PROSITE" id="PS50878">
    <property type="entry name" value="RT_POL"/>
    <property type="match status" value="1"/>
</dbReference>
<protein>
    <submittedName>
        <fullName evidence="3">Group II intron reverse transcriptase/maturase</fullName>
    </submittedName>
</protein>
<dbReference type="SUPFAM" id="SSF56672">
    <property type="entry name" value="DNA/RNA polymerases"/>
    <property type="match status" value="1"/>
</dbReference>
<dbReference type="AlphaFoldDB" id="A0A419IB33"/>
<dbReference type="Pfam" id="PF08388">
    <property type="entry name" value="GIIM"/>
    <property type="match status" value="1"/>
</dbReference>
<keyword evidence="3" id="KW-0548">Nucleotidyltransferase</keyword>
<sequence length="514" mass="58044">ALTSSARMEMAVRVHQTVLSWQPLPVKRVHIPKGPDRAKLRPLGIPVIMDRCHQARVRAALEPEWEARFEPRSYGFRPGRGCADAIASLFTILRRKTAKRVWILDADLSTAFDRIDHSRLLAAIGSFPARDMIRKWLKAGVLEPGKGFAPTDEGTPQGGVISPLLLNVALHGLEEAAGVRYHASGVHAGRTMSGCPALVRYADDLVACCHSQQQAQQVKARLAEWLAPRGLAFNEEKTTIVHLGQDGFDFLGFNVRRYQGGKLLIKPSTAALRRLRERLSVEMRALRGSNAMAVVARLNPIIRGWAAYYRGGVSSKTFHALDYHVWKLTYKWAKHTHPNKSKWWICGRYFGRFNKFRNDRWVFGARDRIDDHGAVPYLIRFSWTDIVRHQMVAGTSSPDDPDLASYWTARRRRVKPPLDNYTLRLLDRQRGLCPLCTDPLLTADQPQSPREWERWWLTVTRKAIAHDYLVHDGRSGQRAGPDGDRTRLVHASCRRQIGKDGKPTASNPHAPVAA</sequence>
<evidence type="ECO:0000313" key="3">
    <source>
        <dbReference type="EMBL" id="RJQ90900.1"/>
    </source>
</evidence>
<feature type="non-terminal residue" evidence="3">
    <location>
        <position position="1"/>
    </location>
</feature>
<dbReference type="PANTHER" id="PTHR34047:SF10">
    <property type="entry name" value="GROUP II INTRON-ASSOCIATED OPEN READING FRAME"/>
    <property type="match status" value="1"/>
</dbReference>
<dbReference type="OrthoDB" id="1550386at2"/>
<keyword evidence="3" id="KW-0808">Transferase</keyword>
<dbReference type="CDD" id="cd01651">
    <property type="entry name" value="RT_G2_intron"/>
    <property type="match status" value="1"/>
</dbReference>
<feature type="domain" description="Reverse transcriptase" evidence="2">
    <location>
        <begin position="12"/>
        <end position="255"/>
    </location>
</feature>
<gene>
    <name evidence="3" type="ORF">D5S19_02435</name>
</gene>
<dbReference type="InterPro" id="IPR000477">
    <property type="entry name" value="RT_dom"/>
</dbReference>
<evidence type="ECO:0000256" key="1">
    <source>
        <dbReference type="SAM" id="MobiDB-lite"/>
    </source>
</evidence>
<evidence type="ECO:0000259" key="2">
    <source>
        <dbReference type="PROSITE" id="PS50878"/>
    </source>
</evidence>
<reference evidence="3 4" key="1">
    <citation type="submission" date="2018-09" db="EMBL/GenBank/DDBJ databases">
        <title>YIM PH 21725 draft genome.</title>
        <authorList>
            <person name="Miao C."/>
        </authorList>
    </citation>
    <scope>NUCLEOTIDE SEQUENCE [LARGE SCALE GENOMIC DNA]</scope>
    <source>
        <strain evidence="4">YIM PH21725</strain>
    </source>
</reference>
<feature type="region of interest" description="Disordered" evidence="1">
    <location>
        <begin position="494"/>
        <end position="514"/>
    </location>
</feature>
<keyword evidence="4" id="KW-1185">Reference proteome</keyword>
<keyword evidence="3" id="KW-0695">RNA-directed DNA polymerase</keyword>
<accession>A0A419IB33</accession>
<dbReference type="InterPro" id="IPR043502">
    <property type="entry name" value="DNA/RNA_pol_sf"/>
</dbReference>
<comment type="caution">
    <text evidence="3">The sequence shown here is derived from an EMBL/GenBank/DDBJ whole genome shotgun (WGS) entry which is preliminary data.</text>
</comment>
<organism evidence="3 4">
    <name type="scientific">Amycolatopsis panacis</name>
    <dbReference type="NCBI Taxonomy" id="2340917"/>
    <lineage>
        <taxon>Bacteria</taxon>
        <taxon>Bacillati</taxon>
        <taxon>Actinomycetota</taxon>
        <taxon>Actinomycetes</taxon>
        <taxon>Pseudonocardiales</taxon>
        <taxon>Pseudonocardiaceae</taxon>
        <taxon>Amycolatopsis</taxon>
    </lineage>
</organism>